<reference evidence="2" key="1">
    <citation type="submission" date="2023-07" db="EMBL/GenBank/DDBJ databases">
        <title>Molecular identification of indigenous halophilic bacteria isolated from red sea cost, biodegradation of synthetic dyes and assessment of degraded metabolite toxicity.</title>
        <authorList>
            <person name="Chaieb K."/>
            <person name="Altayb H.N."/>
        </authorList>
    </citation>
    <scope>NUCLEOTIDE SEQUENCE [LARGE SCALE GENOMIC DNA]</scope>
    <source>
        <strain evidence="2">K20</strain>
    </source>
</reference>
<protein>
    <submittedName>
        <fullName evidence="1">Uncharacterized protein</fullName>
    </submittedName>
</protein>
<gene>
    <name evidence="1" type="ORF">LDJ79_00315</name>
</gene>
<dbReference type="EMBL" id="JAIWIU010000003">
    <property type="protein sequence ID" value="MCA2014531.1"/>
    <property type="molecule type" value="Genomic_DNA"/>
</dbReference>
<comment type="caution">
    <text evidence="1">The sequence shown here is derived from an EMBL/GenBank/DDBJ whole genome shotgun (WGS) entry which is preliminary data.</text>
</comment>
<accession>A0ABS7YFU3</accession>
<sequence length="74" mass="8181">MALTINQAPARFFQIGSTKIEDISSDIPFNLAFELLCKTYPQVRHSHVFESDAIPQSDGSILYVVPMLPAKTNG</sequence>
<dbReference type="Proteomes" id="UP001199044">
    <property type="component" value="Unassembled WGS sequence"/>
</dbReference>
<evidence type="ECO:0000313" key="1">
    <source>
        <dbReference type="EMBL" id="MCA2014531.1"/>
    </source>
</evidence>
<proteinExistence type="predicted"/>
<keyword evidence="2" id="KW-1185">Reference proteome</keyword>
<organism evidence="1 2">
    <name type="scientific">Vibrio tritonius</name>
    <dbReference type="NCBI Taxonomy" id="1435069"/>
    <lineage>
        <taxon>Bacteria</taxon>
        <taxon>Pseudomonadati</taxon>
        <taxon>Pseudomonadota</taxon>
        <taxon>Gammaproteobacteria</taxon>
        <taxon>Vibrionales</taxon>
        <taxon>Vibrionaceae</taxon>
        <taxon>Vibrio</taxon>
    </lineage>
</organism>
<name>A0ABS7YFU3_9VIBR</name>
<dbReference type="RefSeq" id="WP_225249176.1">
    <property type="nucleotide sequence ID" value="NZ_CP152308.1"/>
</dbReference>
<evidence type="ECO:0000313" key="2">
    <source>
        <dbReference type="Proteomes" id="UP001199044"/>
    </source>
</evidence>